<evidence type="ECO:0000313" key="5">
    <source>
        <dbReference type="EMBL" id="JAG23251.1"/>
    </source>
</evidence>
<dbReference type="EMBL" id="GBHO01020358">
    <property type="protein sequence ID" value="JAG23246.1"/>
    <property type="molecule type" value="Transcribed_RNA"/>
</dbReference>
<feature type="region of interest" description="Disordered" evidence="1">
    <location>
        <begin position="1"/>
        <end position="23"/>
    </location>
</feature>
<evidence type="ECO:0000313" key="2">
    <source>
        <dbReference type="EMBL" id="JAG23246.1"/>
    </source>
</evidence>
<name>A0A0A9XV22_LYGHE</name>
<evidence type="ECO:0000313" key="4">
    <source>
        <dbReference type="EMBL" id="JAG23248.1"/>
    </source>
</evidence>
<accession>A0A0A9XV22</accession>
<reference evidence="5" key="1">
    <citation type="journal article" date="2014" name="PLoS ONE">
        <title>Transcriptome-Based Identification of ABC Transporters in the Western Tarnished Plant Bug Lygus hesperus.</title>
        <authorList>
            <person name="Hull J.J."/>
            <person name="Chaney K."/>
            <person name="Geib S.M."/>
            <person name="Fabrick J.A."/>
            <person name="Brent C.S."/>
            <person name="Walsh D."/>
            <person name="Lavine L.C."/>
        </authorList>
    </citation>
    <scope>NUCLEOTIDE SEQUENCE</scope>
</reference>
<reference evidence="5" key="2">
    <citation type="submission" date="2014-07" db="EMBL/GenBank/DDBJ databases">
        <authorList>
            <person name="Hull J."/>
        </authorList>
    </citation>
    <scope>NUCLEOTIDE SEQUENCE</scope>
</reference>
<evidence type="ECO:0000256" key="1">
    <source>
        <dbReference type="SAM" id="MobiDB-lite"/>
    </source>
</evidence>
<organism evidence="5">
    <name type="scientific">Lygus hesperus</name>
    <name type="common">Western plant bug</name>
    <dbReference type="NCBI Taxonomy" id="30085"/>
    <lineage>
        <taxon>Eukaryota</taxon>
        <taxon>Metazoa</taxon>
        <taxon>Ecdysozoa</taxon>
        <taxon>Arthropoda</taxon>
        <taxon>Hexapoda</taxon>
        <taxon>Insecta</taxon>
        <taxon>Pterygota</taxon>
        <taxon>Neoptera</taxon>
        <taxon>Paraneoptera</taxon>
        <taxon>Hemiptera</taxon>
        <taxon>Heteroptera</taxon>
        <taxon>Panheteroptera</taxon>
        <taxon>Cimicomorpha</taxon>
        <taxon>Miridae</taxon>
        <taxon>Mirini</taxon>
        <taxon>Lygus</taxon>
    </lineage>
</organism>
<dbReference type="EMBL" id="GBHO01020356">
    <property type="protein sequence ID" value="JAG23248.1"/>
    <property type="molecule type" value="Transcribed_RNA"/>
</dbReference>
<protein>
    <submittedName>
        <fullName evidence="5">Methylthioribose-1-phosphate isomerase</fullName>
    </submittedName>
</protein>
<dbReference type="EMBL" id="GBHO01020353">
    <property type="protein sequence ID" value="JAG23251.1"/>
    <property type="molecule type" value="Transcribed_RNA"/>
</dbReference>
<dbReference type="AlphaFoldDB" id="A0A0A9XV22"/>
<feature type="compositionally biased region" description="Polar residues" evidence="1">
    <location>
        <begin position="1"/>
        <end position="14"/>
    </location>
</feature>
<dbReference type="GO" id="GO:0016853">
    <property type="term" value="F:isomerase activity"/>
    <property type="evidence" value="ECO:0007669"/>
    <property type="project" value="UniProtKB-KW"/>
</dbReference>
<sequence>MNSVYERGSNNDQQDIPFKTGRVSPERHHLNVSSAPFAVVEDNTNNEMDLFTCEPVHHVYNKRDALYNFDQTLGRKSSRTLYNSYLQYNDEAEDLEYMMRSTLHSIGATGA</sequence>
<keyword evidence="5" id="KW-0413">Isomerase</keyword>
<proteinExistence type="predicted"/>
<evidence type="ECO:0000313" key="3">
    <source>
        <dbReference type="EMBL" id="JAG23247.1"/>
    </source>
</evidence>
<dbReference type="EMBL" id="GBHO01020357">
    <property type="protein sequence ID" value="JAG23247.1"/>
    <property type="molecule type" value="Transcribed_RNA"/>
</dbReference>
<gene>
    <name evidence="5" type="primary">mtnA_0</name>
    <name evidence="2" type="synonym">mtnA_1</name>
    <name evidence="4" type="synonym">mtnA_3</name>
    <name evidence="3" type="synonym">mtnA_5</name>
    <name evidence="5" type="ORF">CM83_36303</name>
    <name evidence="2" type="ORF">CM83_36309</name>
    <name evidence="4" type="ORF">CM83_36316</name>
    <name evidence="3" type="ORF">CM83_36323</name>
</gene>